<dbReference type="Proteomes" id="UP000240493">
    <property type="component" value="Unassembled WGS sequence"/>
</dbReference>
<gene>
    <name evidence="2" type="ORF">M441DRAFT_48626</name>
</gene>
<name>A0A2T3Z3U1_TRIA4</name>
<reference evidence="2 3" key="1">
    <citation type="submission" date="2016-07" db="EMBL/GenBank/DDBJ databases">
        <title>Multiple horizontal gene transfer events from other fungi enriched the ability of initially mycotrophic Trichoderma (Ascomycota) to feed on dead plant biomass.</title>
        <authorList>
            <consortium name="DOE Joint Genome Institute"/>
            <person name="Aerts A."/>
            <person name="Atanasova L."/>
            <person name="Chenthamara K."/>
            <person name="Zhang J."/>
            <person name="Grujic M."/>
            <person name="Henrissat B."/>
            <person name="Kuo A."/>
            <person name="Salamov A."/>
            <person name="Lipzen A."/>
            <person name="Labutti K."/>
            <person name="Barry K."/>
            <person name="Miao Y."/>
            <person name="Rahimi M.J."/>
            <person name="Shen Q."/>
            <person name="Grigoriev I.V."/>
            <person name="Kubicek C.P."/>
            <person name="Druzhinina I.S."/>
        </authorList>
    </citation>
    <scope>NUCLEOTIDE SEQUENCE [LARGE SCALE GENOMIC DNA]</scope>
    <source>
        <strain evidence="2 3">CBS 433.97</strain>
    </source>
</reference>
<evidence type="ECO:0000313" key="2">
    <source>
        <dbReference type="EMBL" id="PTB39465.1"/>
    </source>
</evidence>
<dbReference type="EMBL" id="KZ679264">
    <property type="protein sequence ID" value="PTB39465.1"/>
    <property type="molecule type" value="Genomic_DNA"/>
</dbReference>
<protein>
    <submittedName>
        <fullName evidence="2">Uncharacterized protein</fullName>
    </submittedName>
</protein>
<organism evidence="2 3">
    <name type="scientific">Trichoderma asperellum (strain ATCC 204424 / CBS 433.97 / NBRC 101777)</name>
    <dbReference type="NCBI Taxonomy" id="1042311"/>
    <lineage>
        <taxon>Eukaryota</taxon>
        <taxon>Fungi</taxon>
        <taxon>Dikarya</taxon>
        <taxon>Ascomycota</taxon>
        <taxon>Pezizomycotina</taxon>
        <taxon>Sordariomycetes</taxon>
        <taxon>Hypocreomycetidae</taxon>
        <taxon>Hypocreales</taxon>
        <taxon>Hypocreaceae</taxon>
        <taxon>Trichoderma</taxon>
    </lineage>
</organism>
<evidence type="ECO:0000313" key="3">
    <source>
        <dbReference type="Proteomes" id="UP000240493"/>
    </source>
</evidence>
<evidence type="ECO:0000256" key="1">
    <source>
        <dbReference type="SAM" id="MobiDB-lite"/>
    </source>
</evidence>
<dbReference type="AlphaFoldDB" id="A0A2T3Z3U1"/>
<sequence length="171" mass="19213">MAHPRRGTKDERQTIPPQATSDMGDIWRSLSKRNDSLGGLGTYYLVESGVPGKADDDRVFAYCSTDATLNTVKSLAQSRQIDGSPQQSAAIRPAAGHSEFTAGTGDYRQTHLNLFSQSIYTLLDKSRRISVNDNSYKLYRIWCHEDRRDMSEFIPNSDTRESFNRPVFGSI</sequence>
<keyword evidence="3" id="KW-1185">Reference proteome</keyword>
<accession>A0A2T3Z3U1</accession>
<feature type="region of interest" description="Disordered" evidence="1">
    <location>
        <begin position="1"/>
        <end position="26"/>
    </location>
</feature>
<proteinExistence type="predicted"/>